<dbReference type="InterPro" id="IPR032675">
    <property type="entry name" value="LRR_dom_sf"/>
</dbReference>
<proteinExistence type="predicted"/>
<dbReference type="SUPFAM" id="SSF52058">
    <property type="entry name" value="L domain-like"/>
    <property type="match status" value="1"/>
</dbReference>
<dbReference type="InterPro" id="IPR052592">
    <property type="entry name" value="LRR-RLK"/>
</dbReference>
<gene>
    <name evidence="4" type="ORF">M5K25_020364</name>
</gene>
<keyword evidence="5" id="KW-1185">Reference proteome</keyword>
<organism evidence="4 5">
    <name type="scientific">Dendrobium thyrsiflorum</name>
    <name type="common">Pinecone-like raceme dendrobium</name>
    <name type="synonym">Orchid</name>
    <dbReference type="NCBI Taxonomy" id="117978"/>
    <lineage>
        <taxon>Eukaryota</taxon>
        <taxon>Viridiplantae</taxon>
        <taxon>Streptophyta</taxon>
        <taxon>Embryophyta</taxon>
        <taxon>Tracheophyta</taxon>
        <taxon>Spermatophyta</taxon>
        <taxon>Magnoliopsida</taxon>
        <taxon>Liliopsida</taxon>
        <taxon>Asparagales</taxon>
        <taxon>Orchidaceae</taxon>
        <taxon>Epidendroideae</taxon>
        <taxon>Malaxideae</taxon>
        <taxon>Dendrobiinae</taxon>
        <taxon>Dendrobium</taxon>
    </lineage>
</organism>
<keyword evidence="2" id="KW-0677">Repeat</keyword>
<dbReference type="Gene3D" id="3.80.10.10">
    <property type="entry name" value="Ribonuclease Inhibitor"/>
    <property type="match status" value="2"/>
</dbReference>
<reference evidence="4 5" key="1">
    <citation type="journal article" date="2024" name="Plant Biotechnol. J.">
        <title>Dendrobium thyrsiflorum genome and its molecular insights into genes involved in important horticultural traits.</title>
        <authorList>
            <person name="Chen B."/>
            <person name="Wang J.Y."/>
            <person name="Zheng P.J."/>
            <person name="Li K.L."/>
            <person name="Liang Y.M."/>
            <person name="Chen X.F."/>
            <person name="Zhang C."/>
            <person name="Zhao X."/>
            <person name="He X."/>
            <person name="Zhang G.Q."/>
            <person name="Liu Z.J."/>
            <person name="Xu Q."/>
        </authorList>
    </citation>
    <scope>NUCLEOTIDE SEQUENCE [LARGE SCALE GENOMIC DNA]</scope>
    <source>
        <strain evidence="4">GZMU011</strain>
    </source>
</reference>
<sequence length="429" mass="46462">MANSLIGEPKPKTLVLNHQISKENCAGTSGQQVRGAVDSYLQPPAAVDNSPVGWAAKRKCGESLTVTKQYPGNLDSKLKAASLAELALWIPDGTIIDLSINSISGAIPLSVGGLTNLQEFMLSDNKISGSIPPSISVDLIFEGVVKPAVTSPHDPSLCSDKRRTAPSSLPLARSPRSQFANFSSLSPCIRKPQTESLQPISALAGANPVTPYSQASRTEISSPSPCSLIRTQQEERSPHPPSRLLSAVQNFHSLFIRKARRSGPSLLPDSQRTVRPSWRSISFLSNLPERRTTEASRLKKVLKFPIGVSLLKLHDDITRILKPLLLLRNVLRNQLKGSIPSSFGSLTSLQALDLSHNHLTGYIPLGLFLVQNLTKLLLLSNDISGAISPEIGQCRSLVRLRLDCNRIEGRIPLQIGGLARINFLDLSSN</sequence>
<accession>A0ABD0U9W0</accession>
<dbReference type="SMART" id="SM00369">
    <property type="entry name" value="LRR_TYP"/>
    <property type="match status" value="2"/>
</dbReference>
<comment type="caution">
    <text evidence="4">The sequence shown here is derived from an EMBL/GenBank/DDBJ whole genome shotgun (WGS) entry which is preliminary data.</text>
</comment>
<dbReference type="PANTHER" id="PTHR48054">
    <property type="entry name" value="RECEPTOR KINASE-LIKE PROTEIN XA21"/>
    <property type="match status" value="1"/>
</dbReference>
<protein>
    <submittedName>
        <fullName evidence="4">Uncharacterized protein</fullName>
    </submittedName>
</protein>
<dbReference type="EMBL" id="JANQDX010000016">
    <property type="protein sequence ID" value="KAL0909490.1"/>
    <property type="molecule type" value="Genomic_DNA"/>
</dbReference>
<dbReference type="Pfam" id="PF00560">
    <property type="entry name" value="LRR_1"/>
    <property type="match status" value="2"/>
</dbReference>
<dbReference type="InterPro" id="IPR003591">
    <property type="entry name" value="Leu-rich_rpt_typical-subtyp"/>
</dbReference>
<evidence type="ECO:0000313" key="4">
    <source>
        <dbReference type="EMBL" id="KAL0909490.1"/>
    </source>
</evidence>
<dbReference type="AlphaFoldDB" id="A0ABD0U9W0"/>
<dbReference type="InterPro" id="IPR001611">
    <property type="entry name" value="Leu-rich_rpt"/>
</dbReference>
<evidence type="ECO:0000256" key="2">
    <source>
        <dbReference type="ARBA" id="ARBA00022737"/>
    </source>
</evidence>
<dbReference type="PANTHER" id="PTHR48054:SF14">
    <property type="entry name" value="MDIS1-INTERACTING RECEPTOR LIKE KINASE 2-LIKE"/>
    <property type="match status" value="1"/>
</dbReference>
<name>A0ABD0U9W0_DENTH</name>
<dbReference type="Proteomes" id="UP001552299">
    <property type="component" value="Unassembled WGS sequence"/>
</dbReference>
<evidence type="ECO:0000313" key="5">
    <source>
        <dbReference type="Proteomes" id="UP001552299"/>
    </source>
</evidence>
<feature type="compositionally biased region" description="Low complexity" evidence="3">
    <location>
        <begin position="165"/>
        <end position="175"/>
    </location>
</feature>
<evidence type="ECO:0000256" key="3">
    <source>
        <dbReference type="SAM" id="MobiDB-lite"/>
    </source>
</evidence>
<evidence type="ECO:0000256" key="1">
    <source>
        <dbReference type="ARBA" id="ARBA00022614"/>
    </source>
</evidence>
<feature type="region of interest" description="Disordered" evidence="3">
    <location>
        <begin position="150"/>
        <end position="175"/>
    </location>
</feature>
<keyword evidence="1" id="KW-0433">Leucine-rich repeat</keyword>